<evidence type="ECO:0000313" key="7">
    <source>
        <dbReference type="EMBL" id="CDG70688.1"/>
    </source>
</evidence>
<dbReference type="EMBL" id="HAAD01004456">
    <property type="protein sequence ID" value="CDG70688.1"/>
    <property type="molecule type" value="mRNA"/>
</dbReference>
<evidence type="ECO:0000256" key="2">
    <source>
        <dbReference type="ARBA" id="ARBA00023125"/>
    </source>
</evidence>
<dbReference type="Pfam" id="PF16493">
    <property type="entry name" value="Meis_PKNOX_N"/>
    <property type="match status" value="1"/>
</dbReference>
<gene>
    <name evidence="7" type="primary">PKNOX1</name>
</gene>
<reference evidence="7" key="1">
    <citation type="journal article" date="2013" name="Genome Biol. Evol.">
        <title>Punctuated emergences of genetic and phenotypic innovations in eumetazoan, bilaterian, euteleostome, and hominidae ancestors.</title>
        <authorList>
            <person name="Wenger Y."/>
            <person name="Galliot B."/>
        </authorList>
    </citation>
    <scope>NUCLEOTIDE SEQUENCE</scope>
    <source>
        <tissue evidence="7">Whole animals</tissue>
    </source>
</reference>
<feature type="non-terminal residue" evidence="7">
    <location>
        <position position="1"/>
    </location>
</feature>
<dbReference type="InterPro" id="IPR008422">
    <property type="entry name" value="KN_HD"/>
</dbReference>
<proteinExistence type="evidence at transcript level"/>
<dbReference type="InterPro" id="IPR050224">
    <property type="entry name" value="TALE_homeobox"/>
</dbReference>
<dbReference type="CDD" id="cd00086">
    <property type="entry name" value="homeodomain"/>
    <property type="match status" value="1"/>
</dbReference>
<dbReference type="Gene3D" id="1.10.10.60">
    <property type="entry name" value="Homeodomain-like"/>
    <property type="match status" value="1"/>
</dbReference>
<dbReference type="Pfam" id="PF05920">
    <property type="entry name" value="Homeobox_KN"/>
    <property type="match status" value="1"/>
</dbReference>
<keyword evidence="4 5" id="KW-0539">Nucleus</keyword>
<evidence type="ECO:0000256" key="1">
    <source>
        <dbReference type="ARBA" id="ARBA00009661"/>
    </source>
</evidence>
<accession>T2MEL0</accession>
<dbReference type="GO" id="GO:0006355">
    <property type="term" value="P:regulation of DNA-templated transcription"/>
    <property type="evidence" value="ECO:0007669"/>
    <property type="project" value="InterPro"/>
</dbReference>
<feature type="DNA-binding region" description="Homeobox" evidence="5">
    <location>
        <begin position="304"/>
        <end position="366"/>
    </location>
</feature>
<dbReference type="PROSITE" id="PS50071">
    <property type="entry name" value="HOMEOBOX_2"/>
    <property type="match status" value="1"/>
</dbReference>
<organism evidence="7">
    <name type="scientific">Hydra vulgaris</name>
    <name type="common">Hydra</name>
    <name type="synonym">Hydra attenuata</name>
    <dbReference type="NCBI Taxonomy" id="6087"/>
    <lineage>
        <taxon>Eukaryota</taxon>
        <taxon>Metazoa</taxon>
        <taxon>Cnidaria</taxon>
        <taxon>Hydrozoa</taxon>
        <taxon>Hydroidolina</taxon>
        <taxon>Anthoathecata</taxon>
        <taxon>Aplanulata</taxon>
        <taxon>Hydridae</taxon>
        <taxon>Hydra</taxon>
    </lineage>
</organism>
<dbReference type="GO" id="GO:0003677">
    <property type="term" value="F:DNA binding"/>
    <property type="evidence" value="ECO:0007669"/>
    <property type="project" value="UniProtKB-UniRule"/>
</dbReference>
<protein>
    <submittedName>
        <fullName evidence="7">Homeobox protein PKNOX1</fullName>
    </submittedName>
</protein>
<dbReference type="SUPFAM" id="SSF46689">
    <property type="entry name" value="Homeodomain-like"/>
    <property type="match status" value="1"/>
</dbReference>
<dbReference type="InterPro" id="IPR001356">
    <property type="entry name" value="HD"/>
</dbReference>
<evidence type="ECO:0000256" key="5">
    <source>
        <dbReference type="PROSITE-ProRule" id="PRU00108"/>
    </source>
</evidence>
<evidence type="ECO:0000259" key="6">
    <source>
        <dbReference type="PROSITE" id="PS50071"/>
    </source>
</evidence>
<dbReference type="InterPro" id="IPR009057">
    <property type="entry name" value="Homeodomain-like_sf"/>
</dbReference>
<comment type="similarity">
    <text evidence="1">Belongs to the TALE/MEIS homeobox family.</text>
</comment>
<dbReference type="OrthoDB" id="2284405at2759"/>
<dbReference type="AlphaFoldDB" id="T2MEL0"/>
<name>T2MEL0_HYDVU</name>
<dbReference type="SMART" id="SM00389">
    <property type="entry name" value="HOX"/>
    <property type="match status" value="1"/>
</dbReference>
<comment type="subcellular location">
    <subcellularLocation>
        <location evidence="5">Nucleus</location>
    </subcellularLocation>
</comment>
<evidence type="ECO:0000256" key="4">
    <source>
        <dbReference type="ARBA" id="ARBA00023242"/>
    </source>
</evidence>
<keyword evidence="3 5" id="KW-0371">Homeobox</keyword>
<dbReference type="PANTHER" id="PTHR11850">
    <property type="entry name" value="HOMEOBOX PROTEIN TRANSCRIPTION FACTORS"/>
    <property type="match status" value="1"/>
</dbReference>
<evidence type="ECO:0000256" key="3">
    <source>
        <dbReference type="ARBA" id="ARBA00023155"/>
    </source>
</evidence>
<dbReference type="InterPro" id="IPR032453">
    <property type="entry name" value="PKNOX/Meis_N"/>
</dbReference>
<sequence>WKSCALPLKKWVHSKNSMKMGTKIPPCVSEITYLNNVIQRSNSIYSQISSQDCSHQNFLTHQLANISESMVPVTVMNAVQSNQVHYACAGINEQLVAVTDVCNLVNEKIAIYRHPLFPLLRILFEKCELATNSIENIDSVTIFDYQIKTFITQMAKENKPFFTDDAEVDGLMLKSLQVLRIHLLELEKVNELCKDFCLRYISCLREKLSSDNIMRTLDISSTPPSSPSMSIVPESNQVEQFINTSENSTVIDSKGLLNLSLNTSNVFFSSHSPNQELSDSRDVISNDSSTIASPDILCIIKKSRCGKRGVLPKHATSILKSWLFQHLLHPYPSEEEKRILAQKANLSSLQLNNWFINARRRILQPTSSLKNNKKSKQKNAAQKDWTNTIGVYNAYRTEALQQHGGITPQHIDFITPQNATMLVNIAGNDDQVVLPQTLQLVSQIRDISNGYLPVISQTSQASN</sequence>
<feature type="domain" description="Homeobox" evidence="6">
    <location>
        <begin position="302"/>
        <end position="365"/>
    </location>
</feature>
<dbReference type="FunFam" id="1.10.10.60:FF:000004">
    <property type="entry name" value="Meis2 homeobox isoform 2c"/>
    <property type="match status" value="1"/>
</dbReference>
<dbReference type="GO" id="GO:0005634">
    <property type="term" value="C:nucleus"/>
    <property type="evidence" value="ECO:0007669"/>
    <property type="project" value="UniProtKB-SubCell"/>
</dbReference>
<keyword evidence="2 5" id="KW-0238">DNA-binding</keyword>